<keyword evidence="4" id="KW-1185">Reference proteome</keyword>
<feature type="compositionally biased region" description="Basic residues" evidence="2">
    <location>
        <begin position="10"/>
        <end position="21"/>
    </location>
</feature>
<keyword evidence="3" id="KW-0808">Transferase</keyword>
<sequence>MQELPPAHTPRGHGARLRAPARRSAQLGASARHLRARNLSLVLQICLSGQGLVSRADIASRTHMTRATASRLVDELLDSGILTELAPHEGGTRGRPATPVAARPGGVVAIGMQVNISYIAARVIDLSGAVLGELSREGDFRGSDWRAVTGELAELALAARDAFVTRRAHYLGAALGLPGLVSPAGLALAPNLGWRELGSEELCEVFADVGPITLANEADLAAYAVAHPVPGVPQGPESFIYVSSEVGIGAGIVLNHQLLTGVHGWSGEIGHICVDPKGPPCTCGANGCLETLIGQRALAAGAQLDPDAQPSDVAAAARAGSRPAAQIIRAAGVALGSVIGAVINTVDIPEVIIGDKLAQLGEGFLDQVRAEMMRRVLQARSEPPRVGVLTGNQRLTLTGGAHLVLQRLVDDPITWSSRA</sequence>
<dbReference type="PANTHER" id="PTHR18964:SF149">
    <property type="entry name" value="BIFUNCTIONAL UDP-N-ACETYLGLUCOSAMINE 2-EPIMERASE_N-ACETYLMANNOSAMINE KINASE"/>
    <property type="match status" value="1"/>
</dbReference>
<proteinExistence type="inferred from homology"/>
<evidence type="ECO:0000313" key="4">
    <source>
        <dbReference type="Proteomes" id="UP000198815"/>
    </source>
</evidence>
<organism evidence="3 4">
    <name type="scientific">Propionibacterium cyclohexanicum</name>
    <dbReference type="NCBI Taxonomy" id="64702"/>
    <lineage>
        <taxon>Bacteria</taxon>
        <taxon>Bacillati</taxon>
        <taxon>Actinomycetota</taxon>
        <taxon>Actinomycetes</taxon>
        <taxon>Propionibacteriales</taxon>
        <taxon>Propionibacteriaceae</taxon>
        <taxon>Propionibacterium</taxon>
    </lineage>
</organism>
<dbReference type="GO" id="GO:0016301">
    <property type="term" value="F:kinase activity"/>
    <property type="evidence" value="ECO:0007669"/>
    <property type="project" value="UniProtKB-KW"/>
</dbReference>
<dbReference type="Pfam" id="PF00480">
    <property type="entry name" value="ROK"/>
    <property type="match status" value="1"/>
</dbReference>
<dbReference type="InterPro" id="IPR000600">
    <property type="entry name" value="ROK"/>
</dbReference>
<dbReference type="AlphaFoldDB" id="A0A1H9TUH3"/>
<dbReference type="InterPro" id="IPR036390">
    <property type="entry name" value="WH_DNA-bd_sf"/>
</dbReference>
<dbReference type="EMBL" id="FOGZ01000028">
    <property type="protein sequence ID" value="SES00597.1"/>
    <property type="molecule type" value="Genomic_DNA"/>
</dbReference>
<dbReference type="Gene3D" id="1.10.10.10">
    <property type="entry name" value="Winged helix-like DNA-binding domain superfamily/Winged helix DNA-binding domain"/>
    <property type="match status" value="1"/>
</dbReference>
<dbReference type="STRING" id="64702.SAMN05443377_12818"/>
<evidence type="ECO:0000256" key="2">
    <source>
        <dbReference type="SAM" id="MobiDB-lite"/>
    </source>
</evidence>
<reference evidence="3 4" key="1">
    <citation type="submission" date="2016-10" db="EMBL/GenBank/DDBJ databases">
        <authorList>
            <person name="de Groot N.N."/>
        </authorList>
    </citation>
    <scope>NUCLEOTIDE SEQUENCE [LARGE SCALE GENOMIC DNA]</scope>
    <source>
        <strain evidence="3 4">DSM 16859</strain>
    </source>
</reference>
<gene>
    <name evidence="3" type="ORF">SAMN05443377_12818</name>
</gene>
<dbReference type="PANTHER" id="PTHR18964">
    <property type="entry name" value="ROK (REPRESSOR, ORF, KINASE) FAMILY"/>
    <property type="match status" value="1"/>
</dbReference>
<name>A0A1H9TUH3_9ACTN</name>
<dbReference type="InterPro" id="IPR036388">
    <property type="entry name" value="WH-like_DNA-bd_sf"/>
</dbReference>
<evidence type="ECO:0000256" key="1">
    <source>
        <dbReference type="ARBA" id="ARBA00006479"/>
    </source>
</evidence>
<dbReference type="Gene3D" id="3.30.420.40">
    <property type="match status" value="2"/>
</dbReference>
<comment type="similarity">
    <text evidence="1">Belongs to the ROK (NagC/XylR) family.</text>
</comment>
<keyword evidence="3" id="KW-0418">Kinase</keyword>
<dbReference type="SUPFAM" id="SSF53067">
    <property type="entry name" value="Actin-like ATPase domain"/>
    <property type="match status" value="2"/>
</dbReference>
<dbReference type="SUPFAM" id="SSF46785">
    <property type="entry name" value="Winged helix' DNA-binding domain"/>
    <property type="match status" value="1"/>
</dbReference>
<dbReference type="Proteomes" id="UP000198815">
    <property type="component" value="Unassembled WGS sequence"/>
</dbReference>
<evidence type="ECO:0000313" key="3">
    <source>
        <dbReference type="EMBL" id="SES00597.1"/>
    </source>
</evidence>
<accession>A0A1H9TUH3</accession>
<dbReference type="InterPro" id="IPR043129">
    <property type="entry name" value="ATPase_NBD"/>
</dbReference>
<feature type="region of interest" description="Disordered" evidence="2">
    <location>
        <begin position="1"/>
        <end position="26"/>
    </location>
</feature>
<dbReference type="OrthoDB" id="3225083at2"/>
<protein>
    <submittedName>
        <fullName evidence="3">Sugar kinase of the NBD/HSP70 family, may contain an N-terminal HTH domain</fullName>
    </submittedName>
</protein>
<dbReference type="RefSeq" id="WP_091971085.1">
    <property type="nucleotide sequence ID" value="NZ_FOGZ01000028.1"/>
</dbReference>